<reference evidence="2" key="1">
    <citation type="submission" date="2023-08" db="EMBL/GenBank/DDBJ databases">
        <title>A de novo genome assembly of Solanum verrucosum Schlechtendal, a Mexican diploid species geographically isolated from the other diploid A-genome species in potato relatives.</title>
        <authorList>
            <person name="Hosaka K."/>
        </authorList>
    </citation>
    <scope>NUCLEOTIDE SEQUENCE</scope>
    <source>
        <tissue evidence="2">Young leaves</tissue>
    </source>
</reference>
<accession>A0AAF0QMU9</accession>
<evidence type="ECO:0000256" key="1">
    <source>
        <dbReference type="SAM" id="Coils"/>
    </source>
</evidence>
<organism evidence="2 3">
    <name type="scientific">Solanum verrucosum</name>
    <dbReference type="NCBI Taxonomy" id="315347"/>
    <lineage>
        <taxon>Eukaryota</taxon>
        <taxon>Viridiplantae</taxon>
        <taxon>Streptophyta</taxon>
        <taxon>Embryophyta</taxon>
        <taxon>Tracheophyta</taxon>
        <taxon>Spermatophyta</taxon>
        <taxon>Magnoliopsida</taxon>
        <taxon>eudicotyledons</taxon>
        <taxon>Gunneridae</taxon>
        <taxon>Pentapetalae</taxon>
        <taxon>asterids</taxon>
        <taxon>lamiids</taxon>
        <taxon>Solanales</taxon>
        <taxon>Solanaceae</taxon>
        <taxon>Solanoideae</taxon>
        <taxon>Solaneae</taxon>
        <taxon>Solanum</taxon>
    </lineage>
</organism>
<gene>
    <name evidence="2" type="ORF">MTR67_018992</name>
</gene>
<dbReference type="Proteomes" id="UP001234989">
    <property type="component" value="Chromosome 4"/>
</dbReference>
<feature type="coiled-coil region" evidence="1">
    <location>
        <begin position="50"/>
        <end position="84"/>
    </location>
</feature>
<evidence type="ECO:0000313" key="2">
    <source>
        <dbReference type="EMBL" id="WMV25607.1"/>
    </source>
</evidence>
<sequence length="129" mass="15383">MLKCDTSMKSYCKCRHLGHITIRKEDFGLVLSMRPQIAKKNQWRDKERVNERSQFILSKLVNKIKELEENSECVKMQLEQFDNSNINSMDIEQSKQEKINLDEVESLQIRYENLNINSKGEGWRCKRNE</sequence>
<name>A0AAF0QMU9_SOLVR</name>
<proteinExistence type="predicted"/>
<keyword evidence="1" id="KW-0175">Coiled coil</keyword>
<dbReference type="AlphaFoldDB" id="A0AAF0QMU9"/>
<dbReference type="EMBL" id="CP133615">
    <property type="protein sequence ID" value="WMV25607.1"/>
    <property type="molecule type" value="Genomic_DNA"/>
</dbReference>
<protein>
    <submittedName>
        <fullName evidence="2">Uncharacterized protein</fullName>
    </submittedName>
</protein>
<evidence type="ECO:0000313" key="3">
    <source>
        <dbReference type="Proteomes" id="UP001234989"/>
    </source>
</evidence>
<keyword evidence="3" id="KW-1185">Reference proteome</keyword>